<dbReference type="InterPro" id="IPR006474">
    <property type="entry name" value="Helicase_Cas3_CRISPR-ass_core"/>
</dbReference>
<comment type="similarity">
    <text evidence="2">In the central section; belongs to the CRISPR-associated helicase Cas3 family.</text>
</comment>
<evidence type="ECO:0000259" key="14">
    <source>
        <dbReference type="PROSITE" id="PS51643"/>
    </source>
</evidence>
<comment type="similarity">
    <text evidence="1">In the N-terminal section; belongs to the CRISPR-associated nuclease Cas3-HD family.</text>
</comment>
<evidence type="ECO:0000256" key="5">
    <source>
        <dbReference type="ARBA" id="ARBA00022741"/>
    </source>
</evidence>
<dbReference type="PROSITE" id="PS51643">
    <property type="entry name" value="HD_CAS3"/>
    <property type="match status" value="1"/>
</dbReference>
<proteinExistence type="inferred from homology"/>
<dbReference type="PROSITE" id="PS51192">
    <property type="entry name" value="HELICASE_ATP_BIND_1"/>
    <property type="match status" value="1"/>
</dbReference>
<organism evidence="15 16">
    <name type="scientific">Kribbibacterium absianum</name>
    <dbReference type="NCBI Taxonomy" id="3044210"/>
    <lineage>
        <taxon>Bacteria</taxon>
        <taxon>Bacillati</taxon>
        <taxon>Actinomycetota</taxon>
        <taxon>Coriobacteriia</taxon>
        <taxon>Coriobacteriales</taxon>
        <taxon>Kribbibacteriaceae</taxon>
        <taxon>Kribbibacterium</taxon>
    </lineage>
</organism>
<reference evidence="15" key="1">
    <citation type="submission" date="2023-05" db="EMBL/GenBank/DDBJ databases">
        <title>[olsenella] sp. nov., isolated from a pig farm feces dump.</title>
        <authorList>
            <person name="Chang Y.-H."/>
        </authorList>
    </citation>
    <scope>NUCLEOTIDE SEQUENCE</scope>
    <source>
        <strain evidence="15">YH-ols2217</strain>
    </source>
</reference>
<keyword evidence="5" id="KW-0547">Nucleotide-binding</keyword>
<dbReference type="Proteomes" id="UP001431693">
    <property type="component" value="Unassembled WGS sequence"/>
</dbReference>
<keyword evidence="8" id="KW-0067">ATP-binding</keyword>
<dbReference type="InterPro" id="IPR014001">
    <property type="entry name" value="Helicase_ATP-bd"/>
</dbReference>
<feature type="coiled-coil region" evidence="10">
    <location>
        <begin position="220"/>
        <end position="263"/>
    </location>
</feature>
<dbReference type="EMBL" id="JASJEX010000002">
    <property type="protein sequence ID" value="MDJ1129423.1"/>
    <property type="molecule type" value="Genomic_DNA"/>
</dbReference>
<gene>
    <name evidence="15" type="primary">cas3</name>
    <name evidence="15" type="ORF">QJ043_04940</name>
</gene>
<evidence type="ECO:0000256" key="10">
    <source>
        <dbReference type="SAM" id="Coils"/>
    </source>
</evidence>
<dbReference type="InterPro" id="IPR006483">
    <property type="entry name" value="CRISPR-assoc_Cas3_HD"/>
</dbReference>
<evidence type="ECO:0000259" key="12">
    <source>
        <dbReference type="PROSITE" id="PS51192"/>
    </source>
</evidence>
<feature type="domain" description="Helicase C-terminal" evidence="13">
    <location>
        <begin position="476"/>
        <end position="623"/>
    </location>
</feature>
<comment type="caution">
    <text evidence="15">The sequence shown here is derived from an EMBL/GenBank/DDBJ whole genome shotgun (WGS) entry which is preliminary data.</text>
</comment>
<dbReference type="NCBIfam" id="TIGR01596">
    <property type="entry name" value="cas3_HD"/>
    <property type="match status" value="1"/>
</dbReference>
<dbReference type="InterPro" id="IPR050547">
    <property type="entry name" value="DEAD_box_RNA_helicases"/>
</dbReference>
<keyword evidence="7" id="KW-0347">Helicase</keyword>
<evidence type="ECO:0000313" key="15">
    <source>
        <dbReference type="EMBL" id="MDJ1129423.1"/>
    </source>
</evidence>
<dbReference type="Pfam" id="PF18019">
    <property type="entry name" value="Cas3_HD"/>
    <property type="match status" value="1"/>
</dbReference>
<evidence type="ECO:0000256" key="9">
    <source>
        <dbReference type="ARBA" id="ARBA00023118"/>
    </source>
</evidence>
<dbReference type="Gene3D" id="3.40.50.300">
    <property type="entry name" value="P-loop containing nucleotide triphosphate hydrolases"/>
    <property type="match status" value="2"/>
</dbReference>
<dbReference type="Pfam" id="PF22590">
    <property type="entry name" value="Cas3-like_C_2"/>
    <property type="match status" value="1"/>
</dbReference>
<dbReference type="SUPFAM" id="SSF52540">
    <property type="entry name" value="P-loop containing nucleoside triphosphate hydrolases"/>
    <property type="match status" value="1"/>
</dbReference>
<dbReference type="PANTHER" id="PTHR47963:SF9">
    <property type="entry name" value="CRISPR-ASSOCIATED ENDONUCLEASE_HELICASE CAS3"/>
    <property type="match status" value="1"/>
</dbReference>
<evidence type="ECO:0000256" key="1">
    <source>
        <dbReference type="ARBA" id="ARBA00006847"/>
    </source>
</evidence>
<evidence type="ECO:0000313" key="16">
    <source>
        <dbReference type="Proteomes" id="UP001431693"/>
    </source>
</evidence>
<dbReference type="Pfam" id="PF00270">
    <property type="entry name" value="DEAD"/>
    <property type="match status" value="1"/>
</dbReference>
<keyword evidence="9" id="KW-0051">Antiviral defense</keyword>
<dbReference type="CDD" id="cd09641">
    <property type="entry name" value="Cas3''_I"/>
    <property type="match status" value="1"/>
</dbReference>
<keyword evidence="4" id="KW-0479">Metal-binding</keyword>
<keyword evidence="6" id="KW-0378">Hydrolase</keyword>
<feature type="domain" description="HD Cas3-type" evidence="14">
    <location>
        <begin position="14"/>
        <end position="205"/>
    </location>
</feature>
<evidence type="ECO:0000256" key="2">
    <source>
        <dbReference type="ARBA" id="ARBA00009046"/>
    </source>
</evidence>
<protein>
    <submittedName>
        <fullName evidence="15">CRISPR-associated helicase Cas3</fullName>
    </submittedName>
</protein>
<evidence type="ECO:0000256" key="7">
    <source>
        <dbReference type="ARBA" id="ARBA00022806"/>
    </source>
</evidence>
<dbReference type="RefSeq" id="WP_283714069.1">
    <property type="nucleotide sequence ID" value="NZ_JASJEW010000010.1"/>
</dbReference>
<accession>A0ABT6ZK41</accession>
<evidence type="ECO:0000256" key="8">
    <source>
        <dbReference type="ARBA" id="ARBA00022840"/>
    </source>
</evidence>
<dbReference type="SUPFAM" id="SSF109604">
    <property type="entry name" value="HD-domain/PDEase-like"/>
    <property type="match status" value="1"/>
</dbReference>
<dbReference type="PROSITE" id="PS51194">
    <property type="entry name" value="HELICASE_CTER"/>
    <property type="match status" value="1"/>
</dbReference>
<dbReference type="InterPro" id="IPR011545">
    <property type="entry name" value="DEAD/DEAH_box_helicase_dom"/>
</dbReference>
<keyword evidence="3" id="KW-0540">Nuclease</keyword>
<dbReference type="InterPro" id="IPR001650">
    <property type="entry name" value="Helicase_C-like"/>
</dbReference>
<dbReference type="InterPro" id="IPR054712">
    <property type="entry name" value="Cas3-like_dom"/>
</dbReference>
<evidence type="ECO:0000256" key="6">
    <source>
        <dbReference type="ARBA" id="ARBA00022801"/>
    </source>
</evidence>
<sequence length="773" mass="84830">MASGDEEYFAHESDDGRRETVGTHLDEVAAMAAEFAAAFSTEDDSSEELVRLLGLAHDAGKFSHAFQRRLLEQGDKVDHATAGALMLWNLGEDLENHHEVGLWLQLLAYCAAGHHGGLPDGGAVAAAFGHTLMARLARARKGHIPPFDAFKRQRPPLAESVPGWPEPFLDTDPAPRGVVGDYFAPFTQAFWTRMVFSCLVDADFLCTERFMKGAGRSQPYESLEALIERLERHLDGLCARKPAEGKAAELASLRREVSNAARDAAQLAPGIFTLTVPTGGGKTLASLRFALHHAVAHGKQRVIYAIPYTSIIDQNARVFREALGASNVLEHHSNFDFDSLEDPDTPGSSEQAERLRLASENWDAPVVATTTVQLFESLFSNKPSKARKLHNIASSVIVLDEAQSLPLQQLAPAMAALEELVRRYGCTVVFCTATQPGFHALMEGHRIGPVREIAPNVDRLFTELRRVSYQWLDLLEDDELAERLADEHQALCIVNSKKQARAVFELLKGREGVFHLSTNMHLHDRERVLKEVRRRLKDDEPCTLVSTSLVEAGVDVDFPVVYRALAGLDSVVQAAGRCNREGRRSVEESVVYLFEPAAGYKIPEETRNREGLSRVQRALEGRVPGGQLPDLGSPEVLRRFFSALLGQGAGDWRALDKKGILRLIDGATVDSMPFETVAREFSLIDGPTDTVVIPCEDNQKDLEALLSGGGDRALLRRLGRWSVSLWPNQRAALANAGALTPVGDGLFVLDDPSLYHGDVGLVFEEAGGRGQFL</sequence>
<evidence type="ECO:0000256" key="4">
    <source>
        <dbReference type="ARBA" id="ARBA00022723"/>
    </source>
</evidence>
<dbReference type="PANTHER" id="PTHR47963">
    <property type="entry name" value="DEAD-BOX ATP-DEPENDENT RNA HELICASE 47, MITOCHONDRIAL"/>
    <property type="match status" value="1"/>
</dbReference>
<name>A0ABT6ZK41_9ACTN</name>
<keyword evidence="10" id="KW-0175">Coiled coil</keyword>
<dbReference type="Gene3D" id="1.10.3210.30">
    <property type="match status" value="1"/>
</dbReference>
<evidence type="ECO:0000256" key="11">
    <source>
        <dbReference type="SAM" id="MobiDB-lite"/>
    </source>
</evidence>
<keyword evidence="16" id="KW-1185">Reference proteome</keyword>
<dbReference type="NCBIfam" id="TIGR01587">
    <property type="entry name" value="cas3_core"/>
    <property type="match status" value="1"/>
</dbReference>
<feature type="domain" description="Helicase ATP-binding" evidence="12">
    <location>
        <begin position="263"/>
        <end position="453"/>
    </location>
</feature>
<dbReference type="CDD" id="cd17930">
    <property type="entry name" value="DEXHc_cas3"/>
    <property type="match status" value="1"/>
</dbReference>
<dbReference type="SMART" id="SM00487">
    <property type="entry name" value="DEXDc"/>
    <property type="match status" value="1"/>
</dbReference>
<evidence type="ECO:0000256" key="3">
    <source>
        <dbReference type="ARBA" id="ARBA00022722"/>
    </source>
</evidence>
<feature type="region of interest" description="Disordered" evidence="11">
    <location>
        <begin position="1"/>
        <end position="20"/>
    </location>
</feature>
<dbReference type="InterPro" id="IPR027417">
    <property type="entry name" value="P-loop_NTPase"/>
</dbReference>
<evidence type="ECO:0000259" key="13">
    <source>
        <dbReference type="PROSITE" id="PS51194"/>
    </source>
</evidence>
<feature type="compositionally biased region" description="Basic and acidic residues" evidence="11">
    <location>
        <begin position="8"/>
        <end position="20"/>
    </location>
</feature>
<dbReference type="InterPro" id="IPR038257">
    <property type="entry name" value="CRISPR-assoc_Cas3_HD_sf"/>
</dbReference>